<keyword evidence="5" id="KW-1185">Reference proteome</keyword>
<sequence length="117" mass="12467">MIQPRPLTVDHTSDRRGTLLTLCGELDYEATGCVQEALRHVRLSAGERLVLDLSAVTFCDSNGVTLLVGAHRTARAQDADLAVTGLLPPVAKVLRITGLDTVLAVYGTPEEAFADVP</sequence>
<evidence type="ECO:0000313" key="5">
    <source>
        <dbReference type="Proteomes" id="UP000199155"/>
    </source>
</evidence>
<dbReference type="InterPro" id="IPR003658">
    <property type="entry name" value="Anti-sigma_ant"/>
</dbReference>
<dbReference type="InterPro" id="IPR002645">
    <property type="entry name" value="STAS_dom"/>
</dbReference>
<evidence type="ECO:0000256" key="2">
    <source>
        <dbReference type="RuleBase" id="RU003749"/>
    </source>
</evidence>
<accession>A0A1G8UN49</accession>
<dbReference type="NCBIfam" id="TIGR00377">
    <property type="entry name" value="ant_ant_sig"/>
    <property type="match status" value="1"/>
</dbReference>
<dbReference type="SUPFAM" id="SSF52091">
    <property type="entry name" value="SpoIIaa-like"/>
    <property type="match status" value="1"/>
</dbReference>
<dbReference type="InterPro" id="IPR036513">
    <property type="entry name" value="STAS_dom_sf"/>
</dbReference>
<dbReference type="STRING" id="417292.SAMN05421806_101961"/>
<dbReference type="GO" id="GO:0043856">
    <property type="term" value="F:anti-sigma factor antagonist activity"/>
    <property type="evidence" value="ECO:0007669"/>
    <property type="project" value="InterPro"/>
</dbReference>
<protein>
    <recommendedName>
        <fullName evidence="2">Anti-sigma factor antagonist</fullName>
    </recommendedName>
</protein>
<dbReference type="Pfam" id="PF01740">
    <property type="entry name" value="STAS"/>
    <property type="match status" value="1"/>
</dbReference>
<gene>
    <name evidence="4" type="ORF">SAMN05421806_101961</name>
</gene>
<dbReference type="AlphaFoldDB" id="A0A1G8UN49"/>
<dbReference type="PANTHER" id="PTHR33495:SF2">
    <property type="entry name" value="ANTI-SIGMA FACTOR ANTAGONIST TM_1081-RELATED"/>
    <property type="match status" value="1"/>
</dbReference>
<dbReference type="RefSeq" id="WP_176953642.1">
    <property type="nucleotide sequence ID" value="NZ_FNFF01000001.1"/>
</dbReference>
<proteinExistence type="inferred from homology"/>
<dbReference type="PROSITE" id="PS50801">
    <property type="entry name" value="STAS"/>
    <property type="match status" value="1"/>
</dbReference>
<dbReference type="EMBL" id="FNFF01000001">
    <property type="protein sequence ID" value="SDJ55262.1"/>
    <property type="molecule type" value="Genomic_DNA"/>
</dbReference>
<organism evidence="4 5">
    <name type="scientific">Streptomyces indicus</name>
    <dbReference type="NCBI Taxonomy" id="417292"/>
    <lineage>
        <taxon>Bacteria</taxon>
        <taxon>Bacillati</taxon>
        <taxon>Actinomycetota</taxon>
        <taxon>Actinomycetes</taxon>
        <taxon>Kitasatosporales</taxon>
        <taxon>Streptomycetaceae</taxon>
        <taxon>Streptomyces</taxon>
    </lineage>
</organism>
<dbReference type="PANTHER" id="PTHR33495">
    <property type="entry name" value="ANTI-SIGMA FACTOR ANTAGONIST TM_1081-RELATED-RELATED"/>
    <property type="match status" value="1"/>
</dbReference>
<comment type="similarity">
    <text evidence="1 2">Belongs to the anti-sigma-factor antagonist family.</text>
</comment>
<evidence type="ECO:0000313" key="4">
    <source>
        <dbReference type="EMBL" id="SDJ55262.1"/>
    </source>
</evidence>
<evidence type="ECO:0000256" key="1">
    <source>
        <dbReference type="ARBA" id="ARBA00009013"/>
    </source>
</evidence>
<feature type="domain" description="STAS" evidence="3">
    <location>
        <begin position="19"/>
        <end position="116"/>
    </location>
</feature>
<name>A0A1G8UN49_9ACTN</name>
<evidence type="ECO:0000259" key="3">
    <source>
        <dbReference type="PROSITE" id="PS50801"/>
    </source>
</evidence>
<dbReference type="Proteomes" id="UP000199155">
    <property type="component" value="Unassembled WGS sequence"/>
</dbReference>
<dbReference type="CDD" id="cd07043">
    <property type="entry name" value="STAS_anti-anti-sigma_factors"/>
    <property type="match status" value="1"/>
</dbReference>
<dbReference type="Gene3D" id="3.30.750.24">
    <property type="entry name" value="STAS domain"/>
    <property type="match status" value="1"/>
</dbReference>
<reference evidence="4 5" key="1">
    <citation type="submission" date="2016-10" db="EMBL/GenBank/DDBJ databases">
        <authorList>
            <person name="de Groot N.N."/>
        </authorList>
    </citation>
    <scope>NUCLEOTIDE SEQUENCE [LARGE SCALE GENOMIC DNA]</scope>
    <source>
        <strain evidence="4 5">CGMCC 4.5727</strain>
    </source>
</reference>